<dbReference type="GO" id="GO:0007165">
    <property type="term" value="P:signal transduction"/>
    <property type="evidence" value="ECO:0007669"/>
    <property type="project" value="TreeGrafter"/>
</dbReference>
<dbReference type="SUPFAM" id="SSF50156">
    <property type="entry name" value="PDZ domain-like"/>
    <property type="match status" value="1"/>
</dbReference>
<dbReference type="PANTHER" id="PTHR32060">
    <property type="entry name" value="TAIL-SPECIFIC PROTEASE"/>
    <property type="match status" value="1"/>
</dbReference>
<evidence type="ECO:0000256" key="2">
    <source>
        <dbReference type="ARBA" id="ARBA00022670"/>
    </source>
</evidence>
<dbReference type="InterPro" id="IPR001478">
    <property type="entry name" value="PDZ"/>
</dbReference>
<keyword evidence="2 5" id="KW-0645">Protease</keyword>
<evidence type="ECO:0000259" key="8">
    <source>
        <dbReference type="PROSITE" id="PS50106"/>
    </source>
</evidence>
<dbReference type="InterPro" id="IPR004447">
    <property type="entry name" value="Peptidase_S41A"/>
</dbReference>
<dbReference type="GO" id="GO:0030288">
    <property type="term" value="C:outer membrane-bounded periplasmic space"/>
    <property type="evidence" value="ECO:0007669"/>
    <property type="project" value="TreeGrafter"/>
</dbReference>
<dbReference type="NCBIfam" id="TIGR00225">
    <property type="entry name" value="prc"/>
    <property type="match status" value="1"/>
</dbReference>
<evidence type="ECO:0000256" key="1">
    <source>
        <dbReference type="ARBA" id="ARBA00009179"/>
    </source>
</evidence>
<dbReference type="AlphaFoldDB" id="A0A9D2AH17"/>
<dbReference type="CDD" id="cd06782">
    <property type="entry name" value="cpPDZ_CPP-like"/>
    <property type="match status" value="1"/>
</dbReference>
<evidence type="ECO:0000256" key="3">
    <source>
        <dbReference type="ARBA" id="ARBA00022801"/>
    </source>
</evidence>
<dbReference type="EMBL" id="DXFQ01000085">
    <property type="protein sequence ID" value="HIX19925.1"/>
    <property type="molecule type" value="Genomic_DNA"/>
</dbReference>
<name>A0A9D2AH17_9BACT</name>
<dbReference type="SMART" id="SM00228">
    <property type="entry name" value="PDZ"/>
    <property type="match status" value="1"/>
</dbReference>
<dbReference type="Gene3D" id="2.30.42.10">
    <property type="match status" value="1"/>
</dbReference>
<dbReference type="Proteomes" id="UP000823964">
    <property type="component" value="Unassembled WGS sequence"/>
</dbReference>
<dbReference type="Pfam" id="PF17804">
    <property type="entry name" value="TSP_NTD"/>
    <property type="match status" value="1"/>
</dbReference>
<dbReference type="InterPro" id="IPR029045">
    <property type="entry name" value="ClpP/crotonase-like_dom_sf"/>
</dbReference>
<feature type="signal peptide" evidence="7">
    <location>
        <begin position="1"/>
        <end position="34"/>
    </location>
</feature>
<feature type="chain" id="PRO_5038339500" evidence="7">
    <location>
        <begin position="35"/>
        <end position="746"/>
    </location>
</feature>
<evidence type="ECO:0000313" key="9">
    <source>
        <dbReference type="EMBL" id="HIX19925.1"/>
    </source>
</evidence>
<keyword evidence="7" id="KW-0732">Signal</keyword>
<dbReference type="EC" id="3.4.21.102" evidence="9"/>
<evidence type="ECO:0000256" key="5">
    <source>
        <dbReference type="RuleBase" id="RU004404"/>
    </source>
</evidence>
<dbReference type="Pfam" id="PF11818">
    <property type="entry name" value="DUF3340"/>
    <property type="match status" value="1"/>
</dbReference>
<dbReference type="Pfam" id="PF00595">
    <property type="entry name" value="PDZ"/>
    <property type="match status" value="1"/>
</dbReference>
<evidence type="ECO:0000256" key="7">
    <source>
        <dbReference type="SAM" id="SignalP"/>
    </source>
</evidence>
<reference evidence="9" key="1">
    <citation type="journal article" date="2021" name="PeerJ">
        <title>Extensive microbial diversity within the chicken gut microbiome revealed by metagenomics and culture.</title>
        <authorList>
            <person name="Gilroy R."/>
            <person name="Ravi A."/>
            <person name="Getino M."/>
            <person name="Pursley I."/>
            <person name="Horton D.L."/>
            <person name="Alikhan N.F."/>
            <person name="Baker D."/>
            <person name="Gharbi K."/>
            <person name="Hall N."/>
            <person name="Watson M."/>
            <person name="Adriaenssens E.M."/>
            <person name="Foster-Nyarko E."/>
            <person name="Jarju S."/>
            <person name="Secka A."/>
            <person name="Antonio M."/>
            <person name="Oren A."/>
            <person name="Chaudhuri R.R."/>
            <person name="La Ragione R."/>
            <person name="Hildebrand F."/>
            <person name="Pallen M.J."/>
        </authorList>
    </citation>
    <scope>NUCLEOTIDE SEQUENCE</scope>
    <source>
        <strain evidence="9">14975</strain>
    </source>
</reference>
<proteinExistence type="inferred from homology"/>
<evidence type="ECO:0000313" key="10">
    <source>
        <dbReference type="Proteomes" id="UP000823964"/>
    </source>
</evidence>
<dbReference type="GO" id="GO:0006508">
    <property type="term" value="P:proteolysis"/>
    <property type="evidence" value="ECO:0007669"/>
    <property type="project" value="UniProtKB-KW"/>
</dbReference>
<dbReference type="SUPFAM" id="SSF52096">
    <property type="entry name" value="ClpP/crotonase"/>
    <property type="match status" value="1"/>
</dbReference>
<gene>
    <name evidence="9" type="ORF">H9862_04885</name>
</gene>
<keyword evidence="3 5" id="KW-0378">Hydrolase</keyword>
<reference evidence="9" key="2">
    <citation type="submission" date="2021-04" db="EMBL/GenBank/DDBJ databases">
        <authorList>
            <person name="Gilroy R."/>
        </authorList>
    </citation>
    <scope>NUCLEOTIDE SEQUENCE</scope>
    <source>
        <strain evidence="9">14975</strain>
    </source>
</reference>
<evidence type="ECO:0000256" key="6">
    <source>
        <dbReference type="SAM" id="MobiDB-lite"/>
    </source>
</evidence>
<comment type="caution">
    <text evidence="9">The sequence shown here is derived from an EMBL/GenBank/DDBJ whole genome shotgun (WGS) entry which is preliminary data.</text>
</comment>
<sequence>MNISLSRWGKRVGALTAAAAAAMVTVLSPTPAQAEPDYDQIGRQFSLVLQNAHFSRMRFNNELNKEFLNCFLQNLDPQHFIFSQEDVDRLAEKYGENFGDYLLTNKTTVLSQELYGLYLQRSLEYLSAMETMVRDLRDGKMQLDFETDRSIPRSRRKLPRAANQAELRRVWQDQLHDMVLSEVIRRDNITRLAQEQGKPDPYAKELSIYDKILARLKRQRTELEESDLEDMVSSVLNAVATVYDPHSSYMGARDEQLFKDQIKASIVGIGAQLRADDDGSTSIQGIVKGGPAAKSGKLSLGDRIVAIDRNNDGNWTDIMFMSIDKVVDLIRGQKGTVVGLRVLSESGAEERVVTVVRDEIPMSEDLASARIVDMKVPGADGEMKNYRLGILTLPSFYVDIEGDSVHCASDVKKLLRRMNQEGVQGIVMDLRFNGGGSLDEVRKMVGFFTGAGPVVQVKDSRGQVRREAVSSRPVFNGELIVLTNKMSASASEIFAGAMADYGRAVIVGDESTFGKGTVQVPRNLAEFLPYFSSHEGAGMIKVTTHQFYRVNGDSTQRRGVRSDIVVPQNSASLQYSEADMDYALPFDSIKRASGYVKSERLASILPELQKRSGARVAADKDMQYTQENIDRSRKRVEENLVTLNRAKRVQENADLLARKKEIDAECKDRYAVMAQQDAQNLTIRRLNLSDVNAATLPPYQDGEDKEFMEKADDPEADLSKGPEYPSGLDPVLRESLNILRDMVDLR</sequence>
<feature type="region of interest" description="Disordered" evidence="6">
    <location>
        <begin position="696"/>
        <end position="729"/>
    </location>
</feature>
<protein>
    <submittedName>
        <fullName evidence="9">Carboxy terminal-processing peptidase</fullName>
        <ecNumber evidence="9">3.4.21.102</ecNumber>
    </submittedName>
</protein>
<dbReference type="Gene3D" id="3.90.226.10">
    <property type="entry name" value="2-enoyl-CoA Hydratase, Chain A, domain 1"/>
    <property type="match status" value="1"/>
</dbReference>
<dbReference type="InterPro" id="IPR040573">
    <property type="entry name" value="TSP_N"/>
</dbReference>
<dbReference type="GO" id="GO:0004252">
    <property type="term" value="F:serine-type endopeptidase activity"/>
    <property type="evidence" value="ECO:0007669"/>
    <property type="project" value="UniProtKB-EC"/>
</dbReference>
<dbReference type="SMART" id="SM00245">
    <property type="entry name" value="TSPc"/>
    <property type="match status" value="1"/>
</dbReference>
<feature type="compositionally biased region" description="Basic and acidic residues" evidence="6">
    <location>
        <begin position="705"/>
        <end position="720"/>
    </location>
</feature>
<feature type="domain" description="PDZ" evidence="8">
    <location>
        <begin position="254"/>
        <end position="337"/>
    </location>
</feature>
<keyword evidence="4 5" id="KW-0720">Serine protease</keyword>
<dbReference type="PROSITE" id="PS50106">
    <property type="entry name" value="PDZ"/>
    <property type="match status" value="1"/>
</dbReference>
<dbReference type="PANTHER" id="PTHR32060:SF22">
    <property type="entry name" value="CARBOXYL-TERMINAL-PROCESSING PEPTIDASE 3, CHLOROPLASTIC"/>
    <property type="match status" value="1"/>
</dbReference>
<dbReference type="InterPro" id="IPR020992">
    <property type="entry name" value="Tail_Prtase_C"/>
</dbReference>
<comment type="similarity">
    <text evidence="1 5">Belongs to the peptidase S41A family.</text>
</comment>
<dbReference type="InterPro" id="IPR005151">
    <property type="entry name" value="Tail-specific_protease"/>
</dbReference>
<organism evidence="9 10">
    <name type="scientific">Candidatus Akkermansia intestinigallinarum</name>
    <dbReference type="NCBI Taxonomy" id="2838431"/>
    <lineage>
        <taxon>Bacteria</taxon>
        <taxon>Pseudomonadati</taxon>
        <taxon>Verrucomicrobiota</taxon>
        <taxon>Verrucomicrobiia</taxon>
        <taxon>Verrucomicrobiales</taxon>
        <taxon>Akkermansiaceae</taxon>
        <taxon>Akkermansia</taxon>
    </lineage>
</organism>
<dbReference type="Pfam" id="PF03572">
    <property type="entry name" value="Peptidase_S41"/>
    <property type="match status" value="1"/>
</dbReference>
<dbReference type="CDD" id="cd07560">
    <property type="entry name" value="Peptidase_S41_CPP"/>
    <property type="match status" value="1"/>
</dbReference>
<accession>A0A9D2AH17</accession>
<dbReference type="InterPro" id="IPR036034">
    <property type="entry name" value="PDZ_sf"/>
</dbReference>
<evidence type="ECO:0000256" key="4">
    <source>
        <dbReference type="ARBA" id="ARBA00022825"/>
    </source>
</evidence>